<dbReference type="AlphaFoldDB" id="A0A6C0GVR2"/>
<evidence type="ECO:0000313" key="2">
    <source>
        <dbReference type="Proteomes" id="UP000480178"/>
    </source>
</evidence>
<dbReference type="EMBL" id="CP048222">
    <property type="protein sequence ID" value="QHT71977.1"/>
    <property type="molecule type" value="Genomic_DNA"/>
</dbReference>
<reference evidence="1 2" key="1">
    <citation type="submission" date="2020-01" db="EMBL/GenBank/DDBJ databases">
        <authorList>
            <person name="Kim M.K."/>
        </authorList>
    </citation>
    <scope>NUCLEOTIDE SEQUENCE [LARGE SCALE GENOMIC DNA]</scope>
    <source>
        <strain evidence="1 2">172606-1</strain>
    </source>
</reference>
<sequence length="68" mass="7949">MKGLTEIKIQQHLDPKWKNCFEEMSIEYMDHQTILQVKLKDHAQLHGILNLIRDLNLTLISVHVAEAD</sequence>
<evidence type="ECO:0000313" key="1">
    <source>
        <dbReference type="EMBL" id="QHT71977.1"/>
    </source>
</evidence>
<accession>A0A6C0GVR2</accession>
<keyword evidence="2" id="KW-1185">Reference proteome</keyword>
<name>A0A6C0GVR2_9BACT</name>
<protein>
    <submittedName>
        <fullName evidence="1">Uncharacterized protein</fullName>
    </submittedName>
</protein>
<dbReference type="KEGG" id="rhoz:GXP67_11490"/>
<organism evidence="1 2">
    <name type="scientific">Rhodocytophaga rosea</name>
    <dbReference type="NCBI Taxonomy" id="2704465"/>
    <lineage>
        <taxon>Bacteria</taxon>
        <taxon>Pseudomonadati</taxon>
        <taxon>Bacteroidota</taxon>
        <taxon>Cytophagia</taxon>
        <taxon>Cytophagales</taxon>
        <taxon>Rhodocytophagaceae</taxon>
        <taxon>Rhodocytophaga</taxon>
    </lineage>
</organism>
<gene>
    <name evidence="1" type="ORF">GXP67_11490</name>
</gene>
<dbReference type="Proteomes" id="UP000480178">
    <property type="component" value="Chromosome"/>
</dbReference>
<proteinExistence type="predicted"/>